<comment type="caution">
    <text evidence="2">The sequence shown here is derived from an EMBL/GenBank/DDBJ whole genome shotgun (WGS) entry which is preliminary data.</text>
</comment>
<dbReference type="Proteomes" id="UP001458880">
    <property type="component" value="Unassembled WGS sequence"/>
</dbReference>
<feature type="region of interest" description="Disordered" evidence="1">
    <location>
        <begin position="1"/>
        <end position="24"/>
    </location>
</feature>
<dbReference type="EMBL" id="JASPKY010000041">
    <property type="protein sequence ID" value="KAK9746284.1"/>
    <property type="molecule type" value="Genomic_DNA"/>
</dbReference>
<dbReference type="AlphaFoldDB" id="A0AAW1MFZ6"/>
<proteinExistence type="predicted"/>
<sequence length="163" mass="18931">MRRHHIRPASVPPSRYRKPYATASPGMEIKRTATPSTIETYLDRFRKRIRQFGRLQRHGEILKSIGLLEFPILRGVLAERIDAHARRVYLDRRFVVFGQHARLEVLHGDRLLNDVRFVLDAAGDLLNDVRFVLDAAGELRDARRTRTTDFVFDGAGWGGNRWR</sequence>
<gene>
    <name evidence="2" type="ORF">QE152_g6303</name>
</gene>
<evidence type="ECO:0000256" key="1">
    <source>
        <dbReference type="SAM" id="MobiDB-lite"/>
    </source>
</evidence>
<name>A0AAW1MFZ6_POPJA</name>
<evidence type="ECO:0000313" key="2">
    <source>
        <dbReference type="EMBL" id="KAK9746284.1"/>
    </source>
</evidence>
<organism evidence="2 3">
    <name type="scientific">Popillia japonica</name>
    <name type="common">Japanese beetle</name>
    <dbReference type="NCBI Taxonomy" id="7064"/>
    <lineage>
        <taxon>Eukaryota</taxon>
        <taxon>Metazoa</taxon>
        <taxon>Ecdysozoa</taxon>
        <taxon>Arthropoda</taxon>
        <taxon>Hexapoda</taxon>
        <taxon>Insecta</taxon>
        <taxon>Pterygota</taxon>
        <taxon>Neoptera</taxon>
        <taxon>Endopterygota</taxon>
        <taxon>Coleoptera</taxon>
        <taxon>Polyphaga</taxon>
        <taxon>Scarabaeiformia</taxon>
        <taxon>Scarabaeidae</taxon>
        <taxon>Rutelinae</taxon>
        <taxon>Popillia</taxon>
    </lineage>
</organism>
<protein>
    <submittedName>
        <fullName evidence="2">Uncharacterized protein</fullName>
    </submittedName>
</protein>
<keyword evidence="3" id="KW-1185">Reference proteome</keyword>
<reference evidence="2 3" key="1">
    <citation type="journal article" date="2024" name="BMC Genomics">
        <title>De novo assembly and annotation of Popillia japonica's genome with initial clues to its potential as an invasive pest.</title>
        <authorList>
            <person name="Cucini C."/>
            <person name="Boschi S."/>
            <person name="Funari R."/>
            <person name="Cardaioli E."/>
            <person name="Iannotti N."/>
            <person name="Marturano G."/>
            <person name="Paoli F."/>
            <person name="Bruttini M."/>
            <person name="Carapelli A."/>
            <person name="Frati F."/>
            <person name="Nardi F."/>
        </authorList>
    </citation>
    <scope>NUCLEOTIDE SEQUENCE [LARGE SCALE GENOMIC DNA]</scope>
    <source>
        <strain evidence="2">DMR45628</strain>
    </source>
</reference>
<evidence type="ECO:0000313" key="3">
    <source>
        <dbReference type="Proteomes" id="UP001458880"/>
    </source>
</evidence>
<accession>A0AAW1MFZ6</accession>